<dbReference type="Gene3D" id="2.30.30.140">
    <property type="match status" value="1"/>
</dbReference>
<feature type="compositionally biased region" description="Basic residues" evidence="1">
    <location>
        <begin position="813"/>
        <end position="847"/>
    </location>
</feature>
<feature type="region of interest" description="Disordered" evidence="1">
    <location>
        <begin position="526"/>
        <end position="671"/>
    </location>
</feature>
<feature type="compositionally biased region" description="Basic and acidic residues" evidence="1">
    <location>
        <begin position="755"/>
        <end position="765"/>
    </location>
</feature>
<feature type="compositionally biased region" description="Polar residues" evidence="1">
    <location>
        <begin position="368"/>
        <end position="381"/>
    </location>
</feature>
<evidence type="ECO:0008006" key="3">
    <source>
        <dbReference type="Google" id="ProtNLM"/>
    </source>
</evidence>
<feature type="compositionally biased region" description="Basic and acidic residues" evidence="1">
    <location>
        <begin position="871"/>
        <end position="882"/>
    </location>
</feature>
<accession>A0A7S3GNM7</accession>
<feature type="compositionally biased region" description="Polar residues" evidence="1">
    <location>
        <begin position="961"/>
        <end position="990"/>
    </location>
</feature>
<feature type="region of interest" description="Disordered" evidence="1">
    <location>
        <begin position="56"/>
        <end position="96"/>
    </location>
</feature>
<feature type="compositionally biased region" description="Polar residues" evidence="1">
    <location>
        <begin position="1004"/>
        <end position="1019"/>
    </location>
</feature>
<feature type="compositionally biased region" description="Polar residues" evidence="1">
    <location>
        <begin position="493"/>
        <end position="511"/>
    </location>
</feature>
<organism evidence="2">
    <name type="scientific">Spumella elongata</name>
    <dbReference type="NCBI Taxonomy" id="89044"/>
    <lineage>
        <taxon>Eukaryota</taxon>
        <taxon>Sar</taxon>
        <taxon>Stramenopiles</taxon>
        <taxon>Ochrophyta</taxon>
        <taxon>Chrysophyceae</taxon>
        <taxon>Chromulinales</taxon>
        <taxon>Chromulinaceae</taxon>
        <taxon>Spumella</taxon>
    </lineage>
</organism>
<feature type="compositionally biased region" description="Polar residues" evidence="1">
    <location>
        <begin position="529"/>
        <end position="540"/>
    </location>
</feature>
<evidence type="ECO:0000256" key="1">
    <source>
        <dbReference type="SAM" id="MobiDB-lite"/>
    </source>
</evidence>
<feature type="compositionally biased region" description="Basic residues" evidence="1">
    <location>
        <begin position="542"/>
        <end position="552"/>
    </location>
</feature>
<dbReference type="CDD" id="cd04508">
    <property type="entry name" value="Tudor_SF"/>
    <property type="match status" value="1"/>
</dbReference>
<reference evidence="2" key="1">
    <citation type="submission" date="2021-01" db="EMBL/GenBank/DDBJ databases">
        <authorList>
            <person name="Corre E."/>
            <person name="Pelletier E."/>
            <person name="Niang G."/>
            <person name="Scheremetjew M."/>
            <person name="Finn R."/>
            <person name="Kale V."/>
            <person name="Holt S."/>
            <person name="Cochrane G."/>
            <person name="Meng A."/>
            <person name="Brown T."/>
            <person name="Cohen L."/>
        </authorList>
    </citation>
    <scope>NUCLEOTIDE SEQUENCE</scope>
    <source>
        <strain evidence="2">CCAP 955/1</strain>
    </source>
</reference>
<proteinExistence type="predicted"/>
<gene>
    <name evidence="2" type="ORF">SELO1098_LOCUS917</name>
</gene>
<feature type="region of interest" description="Disordered" evidence="1">
    <location>
        <begin position="929"/>
        <end position="1037"/>
    </location>
</feature>
<dbReference type="EMBL" id="HBIC01001636">
    <property type="protein sequence ID" value="CAE0272092.1"/>
    <property type="molecule type" value="Transcribed_RNA"/>
</dbReference>
<sequence length="1101" mass="119387">MTHHVWMKNNLTTEQIKAQRKQNASVSKKAKSPPKRNSGTALEMGMIIQELPWNDFTAKGERNPPPVQRAGSALSSNGSGRLQTGSAKSLPPVSHPRSPTAKIFEVGDWVQANFKRAGQLFPGLVKKVHNNGEYYDIDYDDGRAETHVEAKLVRKSTAIGRVSAQFDSVDMLTTADFENSVDSAEYGAHGHTEEDTASPGAHALEQSTDSAYDYSNYNSTYEGNEEGGSQVHYDESYDSGVGYENTGYDSTGYDSANYDSTAYDSAYETDANTAAADPAVERTEDVAAYAAADYPEQPAEEGADAAAAYPDYTAENEVPHEAYAEADYPAEGEALTDAQYTTEKEDYNNHAYDYTNQSVIEEDPNAPQVAQRTTAAETTLESDIPDSAELTEHLNVTSKSSKSSKSTKEVVTDYVGELLDAVVQSSSKPSTAATNNRNGAASDHMPRAESPVQMYDPASHYEYAPKVSSPVTKNQPSEGSETKETEETSQQELFTSPGNKSTDTKSNSPSQIALRSLLQAMELEEASVEGNTTADESLSTSKKGKKKRKSRKAAGESSTSLILQDAESDVEEVKKAPPSRGASKPPTTSQKVTRKFKPLETPEGLFAVPGNQRVKTAGSKNKSDTAAGATGPQPPNVEVYVARAASPPKKRPTTRPKGMSQKSKKVKTKSAKTVLAEAEALEEAAEIAETHEKKVIHGNGLAKLGKPPAAPVRDLHAGVTYEDDDHHSAHSHHSHHSHHTFHSFGSVQGRGPHHHGPDAHGVFDHSDLPHYPFPVHTREEATKIAADIIKKPHNLPADRYTYVMVPAPEHLLHPHGHGHGHGHGHHPHGHGHGHGHGHDHHAHPHGQHGHDNHKAHEGDMSPLDGSNTPVGHDHHGHSDHSGHHSTHTSHSGHSHHSHHSHPVHHSAPFEVRDIRDETLVHHHHDFNVHRSTDPAQFSETFPAPTHSATNSPIPHRRIASNAMSATSSSLPSLPQINRQVSGSRPTSSSVDGALRGHLDPLQEHTVSTVSVADSNNRPMSKSKAARAATPFANKNQYRGPQRRVLDIIEWARVSTGGSPKRQNRKISKVEKRLLKSPLALKLIVDSPLDAASFIDSTSQKR</sequence>
<feature type="compositionally biased region" description="Basic and acidic residues" evidence="1">
    <location>
        <begin position="848"/>
        <end position="859"/>
    </location>
</feature>
<feature type="compositionally biased region" description="Basic residues" evidence="1">
    <location>
        <begin position="883"/>
        <end position="904"/>
    </location>
</feature>
<evidence type="ECO:0000313" key="2">
    <source>
        <dbReference type="EMBL" id="CAE0272092.1"/>
    </source>
</evidence>
<feature type="compositionally biased region" description="Polar residues" evidence="1">
    <location>
        <begin position="424"/>
        <end position="439"/>
    </location>
</feature>
<dbReference type="AlphaFoldDB" id="A0A7S3GNM7"/>
<feature type="region of interest" description="Disordered" evidence="1">
    <location>
        <begin position="424"/>
        <end position="448"/>
    </location>
</feature>
<feature type="region of interest" description="Disordered" evidence="1">
    <location>
        <begin position="723"/>
        <end position="765"/>
    </location>
</feature>
<feature type="region of interest" description="Disordered" evidence="1">
    <location>
        <begin position="812"/>
        <end position="905"/>
    </location>
</feature>
<protein>
    <recommendedName>
        <fullName evidence="3">Tudor domain-containing protein</fullName>
    </recommendedName>
</protein>
<feature type="region of interest" description="Disordered" evidence="1">
    <location>
        <begin position="361"/>
        <end position="408"/>
    </location>
</feature>
<feature type="compositionally biased region" description="Polar residues" evidence="1">
    <location>
        <begin position="213"/>
        <end position="222"/>
    </location>
</feature>
<feature type="region of interest" description="Disordered" evidence="1">
    <location>
        <begin position="462"/>
        <end position="511"/>
    </location>
</feature>
<feature type="region of interest" description="Disordered" evidence="1">
    <location>
        <begin position="213"/>
        <end position="245"/>
    </location>
</feature>
<name>A0A7S3GNM7_9STRA</name>
<feature type="region of interest" description="Disordered" evidence="1">
    <location>
        <begin position="1"/>
        <end position="40"/>
    </location>
</feature>
<feature type="compositionally biased region" description="Polar residues" evidence="1">
    <location>
        <begin position="73"/>
        <end position="87"/>
    </location>
</feature>
<feature type="compositionally biased region" description="Basic residues" evidence="1">
    <location>
        <begin position="729"/>
        <end position="741"/>
    </location>
</feature>